<dbReference type="AlphaFoldDB" id="A0A381W5L4"/>
<proteinExistence type="predicted"/>
<name>A0A381W5L4_9ZZZZ</name>
<sequence length="171" mass="18916">VSLRLDERELEVQVWLPAAVLVAASEPCDHLARTNSLTDSLAFDRGLVHMTIERPYWSSTYVVLGDDDVAVITRLRVVAEVRDFSFSEGHTRGPDRAADVDSHVYQASSAEQLGVVHVRADLVVLADAVLCIRRSPGSAAQVEDRVVFRQVNRRMIPASMPFHHEDATAAE</sequence>
<reference evidence="1" key="1">
    <citation type="submission" date="2018-05" db="EMBL/GenBank/DDBJ databases">
        <authorList>
            <person name="Lanie J.A."/>
            <person name="Ng W.-L."/>
            <person name="Kazmierczak K.M."/>
            <person name="Andrzejewski T.M."/>
            <person name="Davidsen T.M."/>
            <person name="Wayne K.J."/>
            <person name="Tettelin H."/>
            <person name="Glass J.I."/>
            <person name="Rusch D."/>
            <person name="Podicherti R."/>
            <person name="Tsui H.-C.T."/>
            <person name="Winkler M.E."/>
        </authorList>
    </citation>
    <scope>NUCLEOTIDE SEQUENCE</scope>
</reference>
<evidence type="ECO:0000313" key="1">
    <source>
        <dbReference type="EMBL" id="SVA47850.1"/>
    </source>
</evidence>
<feature type="non-terminal residue" evidence="1">
    <location>
        <position position="1"/>
    </location>
</feature>
<protein>
    <submittedName>
        <fullName evidence="1">Uncharacterized protein</fullName>
    </submittedName>
</protein>
<dbReference type="EMBL" id="UINC01010784">
    <property type="protein sequence ID" value="SVA47850.1"/>
    <property type="molecule type" value="Genomic_DNA"/>
</dbReference>
<gene>
    <name evidence="1" type="ORF">METZ01_LOCUS100704</name>
</gene>
<organism evidence="1">
    <name type="scientific">marine metagenome</name>
    <dbReference type="NCBI Taxonomy" id="408172"/>
    <lineage>
        <taxon>unclassified sequences</taxon>
        <taxon>metagenomes</taxon>
        <taxon>ecological metagenomes</taxon>
    </lineage>
</organism>
<accession>A0A381W5L4</accession>